<comment type="caution">
    <text evidence="2">The sequence shown here is derived from an EMBL/GenBank/DDBJ whole genome shotgun (WGS) entry which is preliminary data.</text>
</comment>
<feature type="chain" id="PRO_5044779847" description="RxLR effector protein" evidence="1">
    <location>
        <begin position="25"/>
        <end position="303"/>
    </location>
</feature>
<feature type="signal peptide" evidence="1">
    <location>
        <begin position="1"/>
        <end position="24"/>
    </location>
</feature>
<sequence length="303" mass="31498">MRLSFFLTLLLATFVASCIGFSSAENVAVALKIDNGARRLRQSVEVQEERGIGDALAGAVTSMKAKFTTNSGKLAEGLKTTAQLSDDQAAKLAKILTNPEKARKAFLVSDDEVARMSTIIKKANAEAGVVDDEVATVAKVFAAAQKTAKATDDQVVAIAKMMANAKKAEAAAKASDDEVRKVSEMFKIATGRASGAAKYTDDEVAKLSKGLAEAQKGAALTDNQVAKIVKTFTEAKQISSLSKKQVAKLAAELAPVAKKDPKSWSTLKKVIVATLGVTGGAAVIYGVVKLTSSPASTASSTAV</sequence>
<evidence type="ECO:0008006" key="4">
    <source>
        <dbReference type="Google" id="ProtNLM"/>
    </source>
</evidence>
<protein>
    <recommendedName>
        <fullName evidence="4">RxLR effector protein</fullName>
    </recommendedName>
</protein>
<dbReference type="Proteomes" id="UP001632037">
    <property type="component" value="Unassembled WGS sequence"/>
</dbReference>
<keyword evidence="1" id="KW-0732">Signal</keyword>
<dbReference type="AlphaFoldDB" id="A0ABD3G054"/>
<keyword evidence="3" id="KW-1185">Reference proteome</keyword>
<name>A0ABD3G054_9STRA</name>
<dbReference type="EMBL" id="JBIMZQ010000005">
    <property type="protein sequence ID" value="KAL3671289.1"/>
    <property type="molecule type" value="Genomic_DNA"/>
</dbReference>
<dbReference type="PROSITE" id="PS51257">
    <property type="entry name" value="PROKAR_LIPOPROTEIN"/>
    <property type="match status" value="1"/>
</dbReference>
<organism evidence="2 3">
    <name type="scientific">Phytophthora oleae</name>
    <dbReference type="NCBI Taxonomy" id="2107226"/>
    <lineage>
        <taxon>Eukaryota</taxon>
        <taxon>Sar</taxon>
        <taxon>Stramenopiles</taxon>
        <taxon>Oomycota</taxon>
        <taxon>Peronosporomycetes</taxon>
        <taxon>Peronosporales</taxon>
        <taxon>Peronosporaceae</taxon>
        <taxon>Phytophthora</taxon>
    </lineage>
</organism>
<evidence type="ECO:0000313" key="3">
    <source>
        <dbReference type="Proteomes" id="UP001632037"/>
    </source>
</evidence>
<proteinExistence type="predicted"/>
<accession>A0ABD3G054</accession>
<gene>
    <name evidence="2" type="ORF">V7S43_003221</name>
</gene>
<evidence type="ECO:0000313" key="2">
    <source>
        <dbReference type="EMBL" id="KAL3671289.1"/>
    </source>
</evidence>
<evidence type="ECO:0000256" key="1">
    <source>
        <dbReference type="SAM" id="SignalP"/>
    </source>
</evidence>
<reference evidence="2 3" key="1">
    <citation type="submission" date="2024-09" db="EMBL/GenBank/DDBJ databases">
        <title>Genome sequencing and assembly of Phytophthora oleae, isolate VK10A, causative agent of rot of olive drupes.</title>
        <authorList>
            <person name="Conti Taguali S."/>
            <person name="Riolo M."/>
            <person name="La Spada F."/>
            <person name="Cacciola S.O."/>
            <person name="Dionisio G."/>
        </authorList>
    </citation>
    <scope>NUCLEOTIDE SEQUENCE [LARGE SCALE GENOMIC DNA]</scope>
    <source>
        <strain evidence="2 3">VK10A</strain>
    </source>
</reference>